<keyword evidence="6 12" id="KW-0732">Signal</keyword>
<evidence type="ECO:0000256" key="1">
    <source>
        <dbReference type="ARBA" id="ARBA00004589"/>
    </source>
</evidence>
<feature type="disulfide bond" evidence="9">
    <location>
        <begin position="44"/>
        <end position="75"/>
    </location>
</feature>
<keyword evidence="9" id="KW-0479">Metal-binding</keyword>
<name>A0A2B7XQL2_9EURO</name>
<dbReference type="Pfam" id="PF05730">
    <property type="entry name" value="CFEM"/>
    <property type="match status" value="1"/>
</dbReference>
<feature type="region of interest" description="Disordered" evidence="10">
    <location>
        <begin position="154"/>
        <end position="173"/>
    </location>
</feature>
<evidence type="ECO:0000256" key="4">
    <source>
        <dbReference type="ARBA" id="ARBA00022525"/>
    </source>
</evidence>
<sequence length="205" mass="22153">MGSKESPKARCSLLPVLVLLVLLCLSTLAPAQAFDGMPQCALDCITDAIKKSSCAPEDLPCICSDKTANEYVGRCVIGTCTVRESLTSQNMTMSACKVPQASQSVISPAIGGSFGSVALIMVVMRVVSRIRVRQSFGWDDIWIVLAMVRRCSSSEYDDNDLPPSKDSPMPYRRRRTAHEVTLGYGTGVESDTELVTQSPAKSQHS</sequence>
<dbReference type="PROSITE" id="PS52012">
    <property type="entry name" value="CFEM"/>
    <property type="match status" value="1"/>
</dbReference>
<evidence type="ECO:0000256" key="9">
    <source>
        <dbReference type="PROSITE-ProRule" id="PRU01356"/>
    </source>
</evidence>
<feature type="region of interest" description="Disordered" evidence="10">
    <location>
        <begin position="183"/>
        <end position="205"/>
    </location>
</feature>
<evidence type="ECO:0000256" key="2">
    <source>
        <dbReference type="ARBA" id="ARBA00004613"/>
    </source>
</evidence>
<keyword evidence="15" id="KW-1185">Reference proteome</keyword>
<evidence type="ECO:0000256" key="6">
    <source>
        <dbReference type="ARBA" id="ARBA00022729"/>
    </source>
</evidence>
<dbReference type="GO" id="GO:0046872">
    <property type="term" value="F:metal ion binding"/>
    <property type="evidence" value="ECO:0007669"/>
    <property type="project" value="UniProtKB-UniRule"/>
</dbReference>
<evidence type="ECO:0000259" key="13">
    <source>
        <dbReference type="PROSITE" id="PS52012"/>
    </source>
</evidence>
<evidence type="ECO:0000256" key="8">
    <source>
        <dbReference type="ARBA" id="ARBA00023288"/>
    </source>
</evidence>
<keyword evidence="11" id="KW-0812">Transmembrane</keyword>
<feature type="binding site" description="axial binding residue" evidence="9">
    <location>
        <position position="58"/>
    </location>
    <ligand>
        <name>heme</name>
        <dbReference type="ChEBI" id="CHEBI:30413"/>
    </ligand>
    <ligandPart>
        <name>Fe</name>
        <dbReference type="ChEBI" id="CHEBI:18248"/>
    </ligandPart>
</feature>
<keyword evidence="7 9" id="KW-1015">Disulfide bond</keyword>
<feature type="disulfide bond" evidence="9">
    <location>
        <begin position="54"/>
        <end position="61"/>
    </location>
</feature>
<evidence type="ECO:0000313" key="14">
    <source>
        <dbReference type="EMBL" id="PGH10932.1"/>
    </source>
</evidence>
<proteinExistence type="inferred from homology"/>
<keyword evidence="5" id="KW-0325">Glycoprotein</keyword>
<evidence type="ECO:0000256" key="7">
    <source>
        <dbReference type="ARBA" id="ARBA00023157"/>
    </source>
</evidence>
<keyword evidence="5" id="KW-0336">GPI-anchor</keyword>
<comment type="caution">
    <text evidence="14">The sequence shown here is derived from an EMBL/GenBank/DDBJ whole genome shotgun (WGS) entry which is preliminary data.</text>
</comment>
<dbReference type="Proteomes" id="UP000223968">
    <property type="component" value="Unassembled WGS sequence"/>
</dbReference>
<gene>
    <name evidence="14" type="ORF">AJ79_05178</name>
</gene>
<protein>
    <recommendedName>
        <fullName evidence="13">CFEM domain-containing protein</fullName>
    </recommendedName>
</protein>
<evidence type="ECO:0000256" key="5">
    <source>
        <dbReference type="ARBA" id="ARBA00022622"/>
    </source>
</evidence>
<dbReference type="OrthoDB" id="2496787at2759"/>
<keyword evidence="9" id="KW-0408">Iron</keyword>
<evidence type="ECO:0000256" key="11">
    <source>
        <dbReference type="SAM" id="Phobius"/>
    </source>
</evidence>
<feature type="compositionally biased region" description="Polar residues" evidence="10">
    <location>
        <begin position="193"/>
        <end position="205"/>
    </location>
</feature>
<keyword evidence="4" id="KW-0964">Secreted</keyword>
<feature type="disulfide bond" evidence="9">
    <location>
        <begin position="63"/>
        <end position="96"/>
    </location>
</feature>
<feature type="chain" id="PRO_5012586580" description="CFEM domain-containing protein" evidence="12">
    <location>
        <begin position="34"/>
        <end position="205"/>
    </location>
</feature>
<keyword evidence="11" id="KW-0472">Membrane</keyword>
<dbReference type="SMART" id="SM00747">
    <property type="entry name" value="CFEM"/>
    <property type="match status" value="1"/>
</dbReference>
<evidence type="ECO:0000313" key="15">
    <source>
        <dbReference type="Proteomes" id="UP000223968"/>
    </source>
</evidence>
<evidence type="ECO:0000256" key="12">
    <source>
        <dbReference type="SAM" id="SignalP"/>
    </source>
</evidence>
<reference evidence="14 15" key="1">
    <citation type="submission" date="2017-10" db="EMBL/GenBank/DDBJ databases">
        <title>Comparative genomics in systemic dimorphic fungi from Ajellomycetaceae.</title>
        <authorList>
            <person name="Munoz J.F."/>
            <person name="Mcewen J.G."/>
            <person name="Clay O.K."/>
            <person name="Cuomo C.A."/>
        </authorList>
    </citation>
    <scope>NUCLEOTIDE SEQUENCE [LARGE SCALE GENOMIC DNA]</scope>
    <source>
        <strain evidence="14 15">UAMH5409</strain>
    </source>
</reference>
<feature type="transmembrane region" description="Helical" evidence="11">
    <location>
        <begin position="105"/>
        <end position="127"/>
    </location>
</feature>
<feature type="domain" description="CFEM" evidence="13">
    <location>
        <begin position="12"/>
        <end position="121"/>
    </location>
</feature>
<comment type="similarity">
    <text evidence="3">Belongs to the RBT5 family.</text>
</comment>
<feature type="signal peptide" evidence="12">
    <location>
        <begin position="1"/>
        <end position="33"/>
    </location>
</feature>
<keyword evidence="11" id="KW-1133">Transmembrane helix</keyword>
<dbReference type="InterPro" id="IPR008427">
    <property type="entry name" value="Extracellular_membr_CFEM_dom"/>
</dbReference>
<keyword evidence="8" id="KW-0449">Lipoprotein</keyword>
<dbReference type="GO" id="GO:0098552">
    <property type="term" value="C:side of membrane"/>
    <property type="evidence" value="ECO:0007669"/>
    <property type="project" value="UniProtKB-KW"/>
</dbReference>
<keyword evidence="9" id="KW-0349">Heme</keyword>
<dbReference type="GO" id="GO:0005576">
    <property type="term" value="C:extracellular region"/>
    <property type="evidence" value="ECO:0007669"/>
    <property type="project" value="UniProtKB-SubCell"/>
</dbReference>
<accession>A0A2B7XQL2</accession>
<dbReference type="AlphaFoldDB" id="A0A2B7XQL2"/>
<dbReference type="EMBL" id="PDNB01000080">
    <property type="protein sequence ID" value="PGH10932.1"/>
    <property type="molecule type" value="Genomic_DNA"/>
</dbReference>
<organism evidence="14 15">
    <name type="scientific">Helicocarpus griseus UAMH5409</name>
    <dbReference type="NCBI Taxonomy" id="1447875"/>
    <lineage>
        <taxon>Eukaryota</taxon>
        <taxon>Fungi</taxon>
        <taxon>Dikarya</taxon>
        <taxon>Ascomycota</taxon>
        <taxon>Pezizomycotina</taxon>
        <taxon>Eurotiomycetes</taxon>
        <taxon>Eurotiomycetidae</taxon>
        <taxon>Onygenales</taxon>
        <taxon>Ajellomycetaceae</taxon>
        <taxon>Helicocarpus</taxon>
    </lineage>
</organism>
<comment type="subcellular location">
    <subcellularLocation>
        <location evidence="1">Membrane</location>
        <topology evidence="1">Lipid-anchor</topology>
        <topology evidence="1">GPI-anchor</topology>
    </subcellularLocation>
    <subcellularLocation>
        <location evidence="2">Secreted</location>
    </subcellularLocation>
</comment>
<evidence type="ECO:0000256" key="10">
    <source>
        <dbReference type="SAM" id="MobiDB-lite"/>
    </source>
</evidence>
<feature type="disulfide bond" evidence="9">
    <location>
        <begin position="40"/>
        <end position="80"/>
    </location>
</feature>
<evidence type="ECO:0000256" key="3">
    <source>
        <dbReference type="ARBA" id="ARBA00010031"/>
    </source>
</evidence>